<comment type="caution">
    <text evidence="6">Was originally thought to be an N(6)-adenine-specific DNA methyltransferase based on primary sequence and predicted secondary structure.</text>
</comment>
<evidence type="ECO:0000256" key="5">
    <source>
        <dbReference type="ARBA" id="ARBA00049497"/>
    </source>
</evidence>
<dbReference type="EC" id="2.1.1.-" evidence="6"/>
<evidence type="ECO:0000256" key="1">
    <source>
        <dbReference type="ARBA" id="ARBA00004496"/>
    </source>
</evidence>
<evidence type="ECO:0000313" key="9">
    <source>
        <dbReference type="Proteomes" id="UP000034805"/>
    </source>
</evidence>
<proteinExistence type="inferred from homology"/>
<dbReference type="GO" id="GO:0016279">
    <property type="term" value="F:protein-lysine N-methyltransferase activity"/>
    <property type="evidence" value="ECO:0007669"/>
    <property type="project" value="UniProtKB-UniRule"/>
</dbReference>
<name>A0A0P7TGP2_SCLFO</name>
<keyword evidence="4 6" id="KW-0808">Transferase</keyword>
<evidence type="ECO:0000256" key="2">
    <source>
        <dbReference type="ARBA" id="ARBA00022490"/>
    </source>
</evidence>
<dbReference type="InterPro" id="IPR019369">
    <property type="entry name" value="Efm5/EEF1AKMT1"/>
</dbReference>
<dbReference type="PANTHER" id="PTHR13200">
    <property type="entry name" value="EEF1A LYSINE METHYLTRANSFERASE 1"/>
    <property type="match status" value="1"/>
</dbReference>
<sequence length="290" mass="32037">MKTRFSLSSESSVCLSFSGGRRQRGCACGAAGGGGCEQREEAFTARLTVAERGYIVRTARSVWSEPHTGAPGTPSRVPSPAMSDSDDDTPRLSSAALTALQEFYSEESRRGAPQTDEFAVGSVDEDWSKSQFWYGEETAERLAEEVAREAGEGGRVACVSTPSVYQKLKQRRADVLPVLLEYDRRFSIYGEEFVFYDYSNPLFLPPEVTAHSFDMVIADPPYLSQECLSKVAVTVRFLTKGKVLLCTGAIMEEDAEKLLGVKMCSFLPKHNRNLANEFRCYVNYSSSLDS</sequence>
<dbReference type="HAMAP" id="MF_03187">
    <property type="entry name" value="Methyltr_EFM5"/>
    <property type="match status" value="1"/>
</dbReference>
<keyword evidence="3 6" id="KW-0489">Methyltransferase</keyword>
<dbReference type="OrthoDB" id="206354at2759"/>
<dbReference type="GO" id="GO:0005737">
    <property type="term" value="C:cytoplasm"/>
    <property type="evidence" value="ECO:0007669"/>
    <property type="project" value="UniProtKB-SubCell"/>
</dbReference>
<dbReference type="PANTHER" id="PTHR13200:SF0">
    <property type="entry name" value="EEF1A LYSINE METHYLTRANSFERASE 1"/>
    <property type="match status" value="1"/>
</dbReference>
<comment type="subcellular location">
    <subcellularLocation>
        <location evidence="1 6">Cytoplasm</location>
    </subcellularLocation>
</comment>
<reference evidence="8 9" key="1">
    <citation type="submission" date="2015-08" db="EMBL/GenBank/DDBJ databases">
        <title>The genome of the Asian arowana (Scleropages formosus).</title>
        <authorList>
            <person name="Tan M.H."/>
            <person name="Gan H.M."/>
            <person name="Croft L.J."/>
            <person name="Austin C.M."/>
        </authorList>
    </citation>
    <scope>NUCLEOTIDE SEQUENCE [LARGE SCALE GENOMIC DNA]</scope>
    <source>
        <strain evidence="8">Aro1</strain>
    </source>
</reference>
<evidence type="ECO:0000256" key="4">
    <source>
        <dbReference type="ARBA" id="ARBA00022679"/>
    </source>
</evidence>
<dbReference type="STRING" id="113540.ENSSFOP00015077191"/>
<dbReference type="AlphaFoldDB" id="A0A0P7TGP2"/>
<dbReference type="InterPro" id="IPR002052">
    <property type="entry name" value="DNA_methylase_N6_adenine_CS"/>
</dbReference>
<comment type="catalytic activity">
    <reaction evidence="5">
        <text>L-lysyl-[protein] + 3 S-adenosyl-L-methionine = N(6),N(6),N(6)-trimethyl-L-lysyl-[protein] + 3 S-adenosyl-L-homocysteine + 3 H(+)</text>
        <dbReference type="Rhea" id="RHEA:54192"/>
        <dbReference type="Rhea" id="RHEA-COMP:9752"/>
        <dbReference type="Rhea" id="RHEA-COMP:13826"/>
        <dbReference type="ChEBI" id="CHEBI:15378"/>
        <dbReference type="ChEBI" id="CHEBI:29969"/>
        <dbReference type="ChEBI" id="CHEBI:57856"/>
        <dbReference type="ChEBI" id="CHEBI:59789"/>
        <dbReference type="ChEBI" id="CHEBI:61961"/>
    </reaction>
    <physiologicalReaction direction="left-to-right" evidence="5">
        <dbReference type="Rhea" id="RHEA:54193"/>
    </physiologicalReaction>
</comment>
<dbReference type="PROSITE" id="PS00092">
    <property type="entry name" value="N6_MTASE"/>
    <property type="match status" value="1"/>
</dbReference>
<accession>A0A0P7TGP2</accession>
<evidence type="ECO:0000256" key="7">
    <source>
        <dbReference type="SAM" id="MobiDB-lite"/>
    </source>
</evidence>
<gene>
    <name evidence="6" type="primary">EEF1AKMT1</name>
    <name evidence="6" type="synonym">N6AMT2</name>
    <name evidence="8" type="ORF">Z043_122069</name>
</gene>
<dbReference type="InterPro" id="IPR041370">
    <property type="entry name" value="Mlase_EEF1AKMT1/ZCCHC4"/>
</dbReference>
<comment type="similarity">
    <text evidence="6">Belongs to the class I-like SAM-binding methyltransferase superfamily. EFM5 family.</text>
</comment>
<organism evidence="8 9">
    <name type="scientific">Scleropages formosus</name>
    <name type="common">Asian bonytongue</name>
    <name type="synonym">Osteoglossum formosum</name>
    <dbReference type="NCBI Taxonomy" id="113540"/>
    <lineage>
        <taxon>Eukaryota</taxon>
        <taxon>Metazoa</taxon>
        <taxon>Chordata</taxon>
        <taxon>Craniata</taxon>
        <taxon>Vertebrata</taxon>
        <taxon>Euteleostomi</taxon>
        <taxon>Actinopterygii</taxon>
        <taxon>Neopterygii</taxon>
        <taxon>Teleostei</taxon>
        <taxon>Osteoglossocephala</taxon>
        <taxon>Osteoglossomorpha</taxon>
        <taxon>Osteoglossiformes</taxon>
        <taxon>Osteoglossidae</taxon>
        <taxon>Scleropages</taxon>
    </lineage>
</organism>
<dbReference type="GO" id="GO:0032259">
    <property type="term" value="P:methylation"/>
    <property type="evidence" value="ECO:0007669"/>
    <property type="project" value="UniProtKB-KW"/>
</dbReference>
<dbReference type="Proteomes" id="UP000034805">
    <property type="component" value="Unassembled WGS sequence"/>
</dbReference>
<dbReference type="EMBL" id="JARO02011333">
    <property type="protein sequence ID" value="KPP59965.1"/>
    <property type="molecule type" value="Genomic_DNA"/>
</dbReference>
<comment type="function">
    <text evidence="6">Protein-lysine methyltransferase that selectively catalyzes the trimethylation of EEF1A at 'Lys-79'.</text>
</comment>
<protein>
    <recommendedName>
        <fullName evidence="6">EEF1A lysine methyltransferase 1</fullName>
        <ecNumber evidence="6">2.1.1.-</ecNumber>
    </recommendedName>
    <alternativeName>
        <fullName evidence="6">N(6)-adenine-specific DNA methyltransferase 2</fullName>
    </alternativeName>
    <alternativeName>
        <fullName evidence="6">Protein-lysine N-methyltransferase N6AMT2</fullName>
    </alternativeName>
</protein>
<feature type="region of interest" description="Disordered" evidence="7">
    <location>
        <begin position="64"/>
        <end position="91"/>
    </location>
</feature>
<evidence type="ECO:0000313" key="8">
    <source>
        <dbReference type="EMBL" id="KPP59965.1"/>
    </source>
</evidence>
<comment type="caution">
    <text evidence="8">The sequence shown here is derived from an EMBL/GenBank/DDBJ whole genome shotgun (WGS) entry which is preliminary data.</text>
</comment>
<dbReference type="GO" id="GO:0003676">
    <property type="term" value="F:nucleic acid binding"/>
    <property type="evidence" value="ECO:0007669"/>
    <property type="project" value="InterPro"/>
</dbReference>
<evidence type="ECO:0000256" key="3">
    <source>
        <dbReference type="ARBA" id="ARBA00022603"/>
    </source>
</evidence>
<dbReference type="Pfam" id="PF10237">
    <property type="entry name" value="N6-adenineMlase"/>
    <property type="match status" value="1"/>
</dbReference>
<evidence type="ECO:0000256" key="6">
    <source>
        <dbReference type="HAMAP-Rule" id="MF_03187"/>
    </source>
</evidence>
<keyword evidence="2 6" id="KW-0963">Cytoplasm</keyword>